<dbReference type="SMART" id="SM00421">
    <property type="entry name" value="HTH_LUXR"/>
    <property type="match status" value="1"/>
</dbReference>
<dbReference type="EMBL" id="FNCJ01000008">
    <property type="protein sequence ID" value="SDH26839.1"/>
    <property type="molecule type" value="Genomic_DNA"/>
</dbReference>
<dbReference type="Proteomes" id="UP000199706">
    <property type="component" value="Unassembled WGS sequence"/>
</dbReference>
<keyword evidence="2" id="KW-0238">DNA-binding</keyword>
<dbReference type="PANTHER" id="PTHR44688:SF16">
    <property type="entry name" value="DNA-BINDING TRANSCRIPTIONAL ACTIVATOR DEVR_DOSR"/>
    <property type="match status" value="1"/>
</dbReference>
<protein>
    <submittedName>
        <fullName evidence="5">Regulatory protein, luxR family</fullName>
    </submittedName>
</protein>
<evidence type="ECO:0000313" key="6">
    <source>
        <dbReference type="Proteomes" id="UP000199706"/>
    </source>
</evidence>
<dbReference type="Pfam" id="PF00196">
    <property type="entry name" value="GerE"/>
    <property type="match status" value="1"/>
</dbReference>
<dbReference type="PROSITE" id="PS50043">
    <property type="entry name" value="HTH_LUXR_2"/>
    <property type="match status" value="1"/>
</dbReference>
<reference evidence="5 6" key="1">
    <citation type="submission" date="2016-10" db="EMBL/GenBank/DDBJ databases">
        <authorList>
            <person name="de Groot N.N."/>
        </authorList>
    </citation>
    <scope>NUCLEOTIDE SEQUENCE [LARGE SCALE GENOMIC DNA]</scope>
    <source>
        <strain evidence="5 6">LMG 2247</strain>
    </source>
</reference>
<gene>
    <name evidence="5" type="ORF">SAMN05216466_108178</name>
</gene>
<dbReference type="PANTHER" id="PTHR44688">
    <property type="entry name" value="DNA-BINDING TRANSCRIPTIONAL ACTIVATOR DEVR_DOSR"/>
    <property type="match status" value="1"/>
</dbReference>
<dbReference type="InterPro" id="IPR036388">
    <property type="entry name" value="WH-like_DNA-bd_sf"/>
</dbReference>
<sequence>MYLTSRETAVVSDIFSVLADALPEDLMRREVGVRMLDLLRADYLGSYVWDATKKEYVNRVALNMSDDNLSDYELYYQYHDTVTPLLHDCRQAVRVTDVIPQQELVRTELFNDFLRRDGLHWGMDIFAWSGDTNIGDLRIWRGKQRDNFSDHDLALAELIRPAFTTALARARATAGLSGAVPAQTRLISERVLKALTAREQEVVSLIMEGLLDKQIAERLGISYTTVRTHVDRAFQKLGVGNRSTLIRMAQQDTRP</sequence>
<evidence type="ECO:0000256" key="3">
    <source>
        <dbReference type="ARBA" id="ARBA00023163"/>
    </source>
</evidence>
<dbReference type="PRINTS" id="PR00038">
    <property type="entry name" value="HTHLUXR"/>
</dbReference>
<dbReference type="InterPro" id="IPR000792">
    <property type="entry name" value="Tscrpt_reg_LuxR_C"/>
</dbReference>
<name>A0A1G8B0Q6_9BURK</name>
<dbReference type="GO" id="GO:0006355">
    <property type="term" value="P:regulation of DNA-templated transcription"/>
    <property type="evidence" value="ECO:0007669"/>
    <property type="project" value="InterPro"/>
</dbReference>
<dbReference type="CDD" id="cd06170">
    <property type="entry name" value="LuxR_C_like"/>
    <property type="match status" value="1"/>
</dbReference>
<proteinExistence type="predicted"/>
<dbReference type="SUPFAM" id="SSF46894">
    <property type="entry name" value="C-terminal effector domain of the bipartite response regulators"/>
    <property type="match status" value="1"/>
</dbReference>
<keyword evidence="3" id="KW-0804">Transcription</keyword>
<evidence type="ECO:0000256" key="1">
    <source>
        <dbReference type="ARBA" id="ARBA00023015"/>
    </source>
</evidence>
<dbReference type="SUPFAM" id="SSF55781">
    <property type="entry name" value="GAF domain-like"/>
    <property type="match status" value="1"/>
</dbReference>
<accession>A0A1G8B0Q6</accession>
<organism evidence="5 6">
    <name type="scientific">Paraburkholderia phenazinium</name>
    <dbReference type="NCBI Taxonomy" id="60549"/>
    <lineage>
        <taxon>Bacteria</taxon>
        <taxon>Pseudomonadati</taxon>
        <taxon>Pseudomonadota</taxon>
        <taxon>Betaproteobacteria</taxon>
        <taxon>Burkholderiales</taxon>
        <taxon>Burkholderiaceae</taxon>
        <taxon>Paraburkholderia</taxon>
    </lineage>
</organism>
<evidence type="ECO:0000259" key="4">
    <source>
        <dbReference type="PROSITE" id="PS50043"/>
    </source>
</evidence>
<dbReference type="InterPro" id="IPR016032">
    <property type="entry name" value="Sig_transdc_resp-reg_C-effctor"/>
</dbReference>
<dbReference type="AlphaFoldDB" id="A0A1G8B0Q6"/>
<evidence type="ECO:0000256" key="2">
    <source>
        <dbReference type="ARBA" id="ARBA00023125"/>
    </source>
</evidence>
<evidence type="ECO:0000313" key="5">
    <source>
        <dbReference type="EMBL" id="SDH26839.1"/>
    </source>
</evidence>
<dbReference type="RefSeq" id="WP_090686156.1">
    <property type="nucleotide sequence ID" value="NZ_CADERL010000011.1"/>
</dbReference>
<dbReference type="Gene3D" id="1.10.10.10">
    <property type="entry name" value="Winged helix-like DNA-binding domain superfamily/Winged helix DNA-binding domain"/>
    <property type="match status" value="1"/>
</dbReference>
<keyword evidence="1" id="KW-0805">Transcription regulation</keyword>
<feature type="domain" description="HTH luxR-type" evidence="4">
    <location>
        <begin position="188"/>
        <end position="253"/>
    </location>
</feature>
<dbReference type="GO" id="GO:0003677">
    <property type="term" value="F:DNA binding"/>
    <property type="evidence" value="ECO:0007669"/>
    <property type="project" value="UniProtKB-KW"/>
</dbReference>